<dbReference type="Proteomes" id="UP001515480">
    <property type="component" value="Unassembled WGS sequence"/>
</dbReference>
<comment type="caution">
    <text evidence="2">The sequence shown here is derived from an EMBL/GenBank/DDBJ whole genome shotgun (WGS) entry which is preliminary data.</text>
</comment>
<evidence type="ECO:0000313" key="3">
    <source>
        <dbReference type="Proteomes" id="UP001515480"/>
    </source>
</evidence>
<keyword evidence="3" id="KW-1185">Reference proteome</keyword>
<feature type="compositionally biased region" description="Basic and acidic residues" evidence="1">
    <location>
        <begin position="318"/>
        <end position="371"/>
    </location>
</feature>
<dbReference type="AlphaFoldDB" id="A0AB34JAV2"/>
<evidence type="ECO:0000256" key="1">
    <source>
        <dbReference type="SAM" id="MobiDB-lite"/>
    </source>
</evidence>
<feature type="compositionally biased region" description="Low complexity" evidence="1">
    <location>
        <begin position="168"/>
        <end position="178"/>
    </location>
</feature>
<feature type="region of interest" description="Disordered" evidence="1">
    <location>
        <begin position="317"/>
        <end position="371"/>
    </location>
</feature>
<feature type="region of interest" description="Disordered" evidence="1">
    <location>
        <begin position="168"/>
        <end position="196"/>
    </location>
</feature>
<protein>
    <recommendedName>
        <fullName evidence="4">YqaJ viral recombinase domain-containing protein</fullName>
    </recommendedName>
</protein>
<dbReference type="EMBL" id="JBGBPQ010000010">
    <property type="protein sequence ID" value="KAL1518924.1"/>
    <property type="molecule type" value="Genomic_DNA"/>
</dbReference>
<name>A0AB34JAV2_PRYPA</name>
<organism evidence="2 3">
    <name type="scientific">Prymnesium parvum</name>
    <name type="common">Toxic golden alga</name>
    <dbReference type="NCBI Taxonomy" id="97485"/>
    <lineage>
        <taxon>Eukaryota</taxon>
        <taxon>Haptista</taxon>
        <taxon>Haptophyta</taxon>
        <taxon>Prymnesiophyceae</taxon>
        <taxon>Prymnesiales</taxon>
        <taxon>Prymnesiaceae</taxon>
        <taxon>Prymnesium</taxon>
    </lineage>
</organism>
<gene>
    <name evidence="2" type="ORF">AB1Y20_003196</name>
</gene>
<accession>A0AB34JAV2</accession>
<reference evidence="2 3" key="1">
    <citation type="journal article" date="2024" name="Science">
        <title>Giant polyketide synthase enzymes in the biosynthesis of giant marine polyether toxins.</title>
        <authorList>
            <person name="Fallon T.R."/>
            <person name="Shende V.V."/>
            <person name="Wierzbicki I.H."/>
            <person name="Pendleton A.L."/>
            <person name="Watervoot N.F."/>
            <person name="Auber R.P."/>
            <person name="Gonzalez D.J."/>
            <person name="Wisecaver J.H."/>
            <person name="Moore B.S."/>
        </authorList>
    </citation>
    <scope>NUCLEOTIDE SEQUENCE [LARGE SCALE GENOMIC DNA]</scope>
    <source>
        <strain evidence="2 3">12B1</strain>
    </source>
</reference>
<evidence type="ECO:0008006" key="4">
    <source>
        <dbReference type="Google" id="ProtNLM"/>
    </source>
</evidence>
<sequence>MFPRPVRAVRIAASQVAAVCGYHPFSDPEEVFLDTLYQDRQLHEDDLAALGLSAPRADEQLAIALRPLGDGALAAEVLRALAAQPGTADELHALSRRAATLCAAASASGAVSAAHARDLERCVRSHVYTRFGTRHEASAIELYERQTGCAVRQGNRELLLWRFSSDASAPPAAPLLRKLPSRKRRRGHGEGTSSCGGVECGCRRLRALDRCRAAVAVERGEVASWFACLQLLGEAREEDYRCAETGAWDAAGLMSDLRIARGRAKLQRLRFEAAAGEASTRGAGVNALDYCHGGDRWDLRALDDDLRIERRRRRAARERREAQARERERLRQVGTDDARGWQRREEERRGEELERGVEDDAAMRNEAQDDERMPDGRPCLFYIAGAVDGVAEVLVPGPGADDDWVVEEMVLEVKNRVREIKIPPPFYDQIQTVVYCLMMGYAAGELVQCVRTRTGPSIHTTRVQVDDERACHREMWHSVVLPRLHAYATAVQAFRQNTRLRYAYLCAPRDTRQRILRRECPTLFH</sequence>
<proteinExistence type="predicted"/>
<evidence type="ECO:0000313" key="2">
    <source>
        <dbReference type="EMBL" id="KAL1518924.1"/>
    </source>
</evidence>